<evidence type="ECO:0000313" key="1">
    <source>
        <dbReference type="EMBL" id="PNU19223.1"/>
    </source>
</evidence>
<evidence type="ECO:0000313" key="2">
    <source>
        <dbReference type="Proteomes" id="UP000236340"/>
    </source>
</evidence>
<gene>
    <name evidence="1" type="ORF">C2E25_13505</name>
</gene>
<comment type="caution">
    <text evidence="1">The sequence shown here is derived from an EMBL/GenBank/DDBJ whole genome shotgun (WGS) entry which is preliminary data.</text>
</comment>
<dbReference type="Gene3D" id="3.40.190.10">
    <property type="entry name" value="Periplasmic binding protein-like II"/>
    <property type="match status" value="2"/>
</dbReference>
<accession>A0A2K2H7L8</accession>
<dbReference type="Proteomes" id="UP000236340">
    <property type="component" value="Unassembled WGS sequence"/>
</dbReference>
<protein>
    <submittedName>
        <fullName evidence="1">Uncharacterized protein</fullName>
    </submittedName>
</protein>
<dbReference type="EMBL" id="PPFX01000036">
    <property type="protein sequence ID" value="PNU19223.1"/>
    <property type="molecule type" value="Genomic_DNA"/>
</dbReference>
<sequence>MVDAGHVKTLRVDGVTPTAANIARGRYLLAKPLALVTRGEPRGDLARFIALAKSRQGKEILAKSFVPAE</sequence>
<proteinExistence type="predicted"/>
<name>A0A2K2H7L8_9BACT</name>
<organism evidence="1 2">
    <name type="scientific">Geothermobacter hydrogeniphilus</name>
    <dbReference type="NCBI Taxonomy" id="1969733"/>
    <lineage>
        <taxon>Bacteria</taxon>
        <taxon>Pseudomonadati</taxon>
        <taxon>Thermodesulfobacteriota</taxon>
        <taxon>Desulfuromonadia</taxon>
        <taxon>Desulfuromonadales</taxon>
        <taxon>Geothermobacteraceae</taxon>
        <taxon>Geothermobacter</taxon>
    </lineage>
</organism>
<dbReference type="AlphaFoldDB" id="A0A2K2H7L8"/>
<reference evidence="1 2" key="1">
    <citation type="journal article" date="2018" name="Genome Announc.">
        <title>Genome Sequence of Geothermobacter sp. HR-1 Iron Reducer from the Loihi Seamount.</title>
        <authorList>
            <person name="Smith H."/>
            <person name="Abuyen K."/>
            <person name="Tremblay J."/>
            <person name="Savalia P."/>
            <person name="Perez-Rodriguez I."/>
            <person name="Emerson D."/>
            <person name="Tully B."/>
            <person name="Amend J."/>
        </authorList>
    </citation>
    <scope>NUCLEOTIDE SEQUENCE [LARGE SCALE GENOMIC DNA]</scope>
    <source>
        <strain evidence="1 2">HR-1</strain>
    </source>
</reference>
<dbReference type="SUPFAM" id="SSF53850">
    <property type="entry name" value="Periplasmic binding protein-like II"/>
    <property type="match status" value="1"/>
</dbReference>